<keyword evidence="8" id="KW-0496">Mitochondrion</keyword>
<dbReference type="EMBL" id="BPLQ01002483">
    <property type="protein sequence ID" value="GIX93270.1"/>
    <property type="molecule type" value="Genomic_DNA"/>
</dbReference>
<evidence type="ECO:0000256" key="7">
    <source>
        <dbReference type="ARBA" id="ARBA00022946"/>
    </source>
</evidence>
<dbReference type="InterPro" id="IPR036457">
    <property type="entry name" value="PPM-type-like_dom_sf"/>
</dbReference>
<comment type="cofactor">
    <cofactor evidence="1">
        <name>Mn(2+)</name>
        <dbReference type="ChEBI" id="CHEBI:29035"/>
    </cofactor>
</comment>
<reference evidence="12 13" key="1">
    <citation type="submission" date="2021-06" db="EMBL/GenBank/DDBJ databases">
        <title>Caerostris darwini draft genome.</title>
        <authorList>
            <person name="Kono N."/>
            <person name="Arakawa K."/>
        </authorList>
    </citation>
    <scope>NUCLEOTIDE SEQUENCE [LARGE SCALE GENOMIC DNA]</scope>
</reference>
<evidence type="ECO:0000256" key="2">
    <source>
        <dbReference type="ARBA" id="ARBA00004305"/>
    </source>
</evidence>
<evidence type="ECO:0000313" key="13">
    <source>
        <dbReference type="Proteomes" id="UP001054837"/>
    </source>
</evidence>
<dbReference type="SUPFAM" id="SSF81606">
    <property type="entry name" value="PP2C-like"/>
    <property type="match status" value="1"/>
</dbReference>
<dbReference type="PANTHER" id="PTHR47992">
    <property type="entry name" value="PROTEIN PHOSPHATASE"/>
    <property type="match status" value="1"/>
</dbReference>
<dbReference type="SMART" id="SM00332">
    <property type="entry name" value="PP2Cc"/>
    <property type="match status" value="1"/>
</dbReference>
<comment type="caution">
    <text evidence="12">The sequence shown here is derived from an EMBL/GenBank/DDBJ whole genome shotgun (WGS) entry which is preliminary data.</text>
</comment>
<evidence type="ECO:0000256" key="10">
    <source>
        <dbReference type="RuleBase" id="RU003465"/>
    </source>
</evidence>
<dbReference type="GO" id="GO:0046872">
    <property type="term" value="F:metal ion binding"/>
    <property type="evidence" value="ECO:0007669"/>
    <property type="project" value="UniProtKB-KW"/>
</dbReference>
<evidence type="ECO:0000256" key="8">
    <source>
        <dbReference type="ARBA" id="ARBA00023128"/>
    </source>
</evidence>
<dbReference type="InterPro" id="IPR015655">
    <property type="entry name" value="PP2C"/>
</dbReference>
<evidence type="ECO:0000256" key="5">
    <source>
        <dbReference type="ARBA" id="ARBA00022801"/>
    </source>
</evidence>
<dbReference type="GO" id="GO:0005759">
    <property type="term" value="C:mitochondrial matrix"/>
    <property type="evidence" value="ECO:0007669"/>
    <property type="project" value="UniProtKB-SubCell"/>
</dbReference>
<dbReference type="FunFam" id="3.60.40.10:FF:000033">
    <property type="entry name" value="Protein phosphatase 1K, mitochondrial"/>
    <property type="match status" value="1"/>
</dbReference>
<evidence type="ECO:0000313" key="12">
    <source>
        <dbReference type="EMBL" id="GIX93270.1"/>
    </source>
</evidence>
<dbReference type="Proteomes" id="UP001054837">
    <property type="component" value="Unassembled WGS sequence"/>
</dbReference>
<evidence type="ECO:0000256" key="9">
    <source>
        <dbReference type="ARBA" id="ARBA00023211"/>
    </source>
</evidence>
<dbReference type="GO" id="GO:0004722">
    <property type="term" value="F:protein serine/threonine phosphatase activity"/>
    <property type="evidence" value="ECO:0007669"/>
    <property type="project" value="UniProtKB-EC"/>
</dbReference>
<dbReference type="EC" id="3.1.3.16" evidence="3"/>
<evidence type="ECO:0000256" key="6">
    <source>
        <dbReference type="ARBA" id="ARBA00022912"/>
    </source>
</evidence>
<name>A0AAV4P9K6_9ARAC</name>
<evidence type="ECO:0000259" key="11">
    <source>
        <dbReference type="PROSITE" id="PS51746"/>
    </source>
</evidence>
<evidence type="ECO:0000256" key="1">
    <source>
        <dbReference type="ARBA" id="ARBA00001936"/>
    </source>
</evidence>
<evidence type="ECO:0000256" key="3">
    <source>
        <dbReference type="ARBA" id="ARBA00013081"/>
    </source>
</evidence>
<proteinExistence type="inferred from homology"/>
<dbReference type="Pfam" id="PF00481">
    <property type="entry name" value="PP2C"/>
    <property type="match status" value="1"/>
</dbReference>
<dbReference type="Gene3D" id="3.60.40.10">
    <property type="entry name" value="PPM-type phosphatase domain"/>
    <property type="match status" value="1"/>
</dbReference>
<keyword evidence="5 10" id="KW-0378">Hydrolase</keyword>
<comment type="similarity">
    <text evidence="10">Belongs to the PP2C family.</text>
</comment>
<dbReference type="InterPro" id="IPR001932">
    <property type="entry name" value="PPM-type_phosphatase-like_dom"/>
</dbReference>
<keyword evidence="7" id="KW-0809">Transit peptide</keyword>
<feature type="domain" description="PPM-type phosphatase" evidence="11">
    <location>
        <begin position="82"/>
        <end position="336"/>
    </location>
</feature>
<dbReference type="PROSITE" id="PS51746">
    <property type="entry name" value="PPM_2"/>
    <property type="match status" value="1"/>
</dbReference>
<evidence type="ECO:0000256" key="4">
    <source>
        <dbReference type="ARBA" id="ARBA00022723"/>
    </source>
</evidence>
<sequence>MITNLHSFIKVFSKKCIRPCFEVKRKYYNRNKFSSLHTLLDRRDEQENFDTLGIWDNRIDLPLLLQASIKHGKPIPKISIENVGTASVIGRRTTNEDRYRVKILHPEILYFAVFDGHGGPECADFCSEHMEDYILYWLARGEKDLETVLQYSFQDINNNYARHIVFNCPRKDASSSGTTATVCLLRNSIELVIGHVGDSRALLCRNGETKKLTTDHTADLKSEKERILKSKGTIKTDDLGRHLVNGRLAMTRSLGDLDLKPFGVSAQADTRSLEVKHGRDAFLILTTDGVNFSMNDQEICDAVNTCHDPVEGAAFVTDQALQFGSEDNSTAVIVPFGAWGKYQNHTKTALNFGRSLLRSNRY</sequence>
<dbReference type="PROSITE" id="PS01032">
    <property type="entry name" value="PPM_1"/>
    <property type="match status" value="1"/>
</dbReference>
<dbReference type="CDD" id="cd00143">
    <property type="entry name" value="PP2Cc"/>
    <property type="match status" value="1"/>
</dbReference>
<keyword evidence="6 10" id="KW-0904">Protein phosphatase</keyword>
<keyword evidence="13" id="KW-1185">Reference proteome</keyword>
<protein>
    <recommendedName>
        <fullName evidence="3">protein-serine/threonine phosphatase</fullName>
        <ecNumber evidence="3">3.1.3.16</ecNumber>
    </recommendedName>
</protein>
<dbReference type="AlphaFoldDB" id="A0AAV4P9K6"/>
<keyword evidence="4" id="KW-0479">Metal-binding</keyword>
<dbReference type="InterPro" id="IPR000222">
    <property type="entry name" value="PP2C_BS"/>
</dbReference>
<dbReference type="SMART" id="SM00331">
    <property type="entry name" value="PP2C_SIG"/>
    <property type="match status" value="1"/>
</dbReference>
<gene>
    <name evidence="12" type="primary">Ppm1k</name>
    <name evidence="12" type="ORF">CDAR_191731</name>
</gene>
<keyword evidence="9" id="KW-0464">Manganese</keyword>
<organism evidence="12 13">
    <name type="scientific">Caerostris darwini</name>
    <dbReference type="NCBI Taxonomy" id="1538125"/>
    <lineage>
        <taxon>Eukaryota</taxon>
        <taxon>Metazoa</taxon>
        <taxon>Ecdysozoa</taxon>
        <taxon>Arthropoda</taxon>
        <taxon>Chelicerata</taxon>
        <taxon>Arachnida</taxon>
        <taxon>Araneae</taxon>
        <taxon>Araneomorphae</taxon>
        <taxon>Entelegynae</taxon>
        <taxon>Araneoidea</taxon>
        <taxon>Araneidae</taxon>
        <taxon>Caerostris</taxon>
    </lineage>
</organism>
<accession>A0AAV4P9K6</accession>
<comment type="subcellular location">
    <subcellularLocation>
        <location evidence="2">Mitochondrion matrix</location>
    </subcellularLocation>
</comment>